<feature type="active site" description="Proton donor/acceptor" evidence="7">
    <location>
        <position position="434"/>
    </location>
</feature>
<evidence type="ECO:0000256" key="2">
    <source>
        <dbReference type="ARBA" id="ARBA00005992"/>
    </source>
</evidence>
<evidence type="ECO:0000256" key="3">
    <source>
        <dbReference type="ARBA" id="ARBA00022679"/>
    </source>
</evidence>
<dbReference type="PANTHER" id="PTHR41533:SF2">
    <property type="entry name" value="BLR7131 PROTEIN"/>
    <property type="match status" value="1"/>
</dbReference>
<evidence type="ECO:0000256" key="4">
    <source>
        <dbReference type="ARBA" id="ARBA00022960"/>
    </source>
</evidence>
<organism evidence="9 10">
    <name type="scientific">Flavobacterium caseinilyticum</name>
    <dbReference type="NCBI Taxonomy" id="2541732"/>
    <lineage>
        <taxon>Bacteria</taxon>
        <taxon>Pseudomonadati</taxon>
        <taxon>Bacteroidota</taxon>
        <taxon>Flavobacteriia</taxon>
        <taxon>Flavobacteriales</taxon>
        <taxon>Flavobacteriaceae</taxon>
        <taxon>Flavobacterium</taxon>
    </lineage>
</organism>
<dbReference type="EMBL" id="SMFM01000003">
    <property type="protein sequence ID" value="TDD76430.1"/>
    <property type="molecule type" value="Genomic_DNA"/>
</dbReference>
<evidence type="ECO:0000313" key="10">
    <source>
        <dbReference type="Proteomes" id="UP000295278"/>
    </source>
</evidence>
<dbReference type="AlphaFoldDB" id="A0A4R5AWC3"/>
<dbReference type="Proteomes" id="UP000295278">
    <property type="component" value="Unassembled WGS sequence"/>
</dbReference>
<protein>
    <submittedName>
        <fullName evidence="9">L,D-transpeptidase</fullName>
    </submittedName>
</protein>
<comment type="caution">
    <text evidence="9">The sequence shown here is derived from an EMBL/GenBank/DDBJ whole genome shotgun (WGS) entry which is preliminary data.</text>
</comment>
<dbReference type="GO" id="GO:0071555">
    <property type="term" value="P:cell wall organization"/>
    <property type="evidence" value="ECO:0007669"/>
    <property type="project" value="UniProtKB-UniRule"/>
</dbReference>
<dbReference type="Pfam" id="PF20142">
    <property type="entry name" value="Scaffold"/>
    <property type="match status" value="1"/>
</dbReference>
<dbReference type="InterPro" id="IPR045380">
    <property type="entry name" value="LD_TPept_scaffold_dom"/>
</dbReference>
<evidence type="ECO:0000313" key="9">
    <source>
        <dbReference type="EMBL" id="TDD76430.1"/>
    </source>
</evidence>
<gene>
    <name evidence="9" type="ORF">E0F89_09425</name>
</gene>
<dbReference type="CDD" id="cd16913">
    <property type="entry name" value="YkuD_like"/>
    <property type="match status" value="1"/>
</dbReference>
<dbReference type="RefSeq" id="WP_131909547.1">
    <property type="nucleotide sequence ID" value="NZ_SMFM01000003.1"/>
</dbReference>
<dbReference type="UniPathway" id="UPA00219"/>
<evidence type="ECO:0000256" key="1">
    <source>
        <dbReference type="ARBA" id="ARBA00004752"/>
    </source>
</evidence>
<comment type="similarity">
    <text evidence="2">Belongs to the YkuD family.</text>
</comment>
<name>A0A4R5AWC3_9FLAO</name>
<feature type="active site" description="Nucleophile" evidence="7">
    <location>
        <position position="453"/>
    </location>
</feature>
<evidence type="ECO:0000256" key="6">
    <source>
        <dbReference type="ARBA" id="ARBA00023316"/>
    </source>
</evidence>
<dbReference type="GO" id="GO:0016740">
    <property type="term" value="F:transferase activity"/>
    <property type="evidence" value="ECO:0007669"/>
    <property type="project" value="UniProtKB-KW"/>
</dbReference>
<comment type="pathway">
    <text evidence="1 7">Cell wall biogenesis; peptidoglycan biosynthesis.</text>
</comment>
<keyword evidence="6 7" id="KW-0961">Cell wall biogenesis/degradation</keyword>
<dbReference type="OrthoDB" id="9778545at2"/>
<evidence type="ECO:0000256" key="7">
    <source>
        <dbReference type="PROSITE-ProRule" id="PRU01373"/>
    </source>
</evidence>
<dbReference type="InterPro" id="IPR052905">
    <property type="entry name" value="LD-transpeptidase_YkuD-like"/>
</dbReference>
<feature type="domain" description="L,D-TPase catalytic" evidence="8">
    <location>
        <begin position="324"/>
        <end position="478"/>
    </location>
</feature>
<keyword evidence="4 7" id="KW-0133">Cell shape</keyword>
<dbReference type="GO" id="GO:0004180">
    <property type="term" value="F:carboxypeptidase activity"/>
    <property type="evidence" value="ECO:0007669"/>
    <property type="project" value="UniProtKB-ARBA"/>
</dbReference>
<dbReference type="SUPFAM" id="SSF141523">
    <property type="entry name" value="L,D-transpeptidase catalytic domain-like"/>
    <property type="match status" value="1"/>
</dbReference>
<sequence length="534" mass="62017">MRNNALSLAVLLFGLAITTVYPNRNNNLTDCKISCADAFFQHKAEKSLVKIDSTVIVRFFKKYSNLKKYKSDVNALYKKRKYNSIWYDSEGLIEFANLLYSKVNQLAQEGVKSQLAYQDKIDLIFSENSSEKLTATESELLLSAMYIFYAKKVYQGIDIEQIREVGWFLPAKNLSYLSLLNSLLGDPQLLDKNEKQLFGQYYKLREILKKYRKIEENGEWNLISLDSSVWEYKPTDNAKAIGQIRQRLLVTGDLKHDSKSNDYDQELMEGILNFKKRNGYKADYSITKSHIQRMNIPIENYIKTIMVNMERCRWIAPELTKAEEYIIINIPSFKLIFKRNGKTEFESNVFVGGTMNETVIFSSNMSHIVFSPYWNIPKSIVDSEIKTALDRDKNYLEANNMEWNKGKLRQKPGLNNPLGLVKFIFPNSNDIYLHDTPAKSLFESEYRAYSHGCINVNNAKELAYLILKNDPDWPVERINQAMKGEKEITCILKKRIPVHIGYFTTWVNDSGDISFFNDIYQRDDRLAELLFSAD</sequence>
<reference evidence="9 10" key="1">
    <citation type="submission" date="2019-03" db="EMBL/GenBank/DDBJ databases">
        <title>Flavobacterium AT-3-2 sp. nov., isolated from arctic soil.</title>
        <authorList>
            <person name="Chaudhary D.K."/>
        </authorList>
    </citation>
    <scope>NUCLEOTIDE SEQUENCE [LARGE SCALE GENOMIC DNA]</scope>
    <source>
        <strain evidence="9 10">AT-3-2</strain>
    </source>
</reference>
<evidence type="ECO:0000256" key="5">
    <source>
        <dbReference type="ARBA" id="ARBA00022984"/>
    </source>
</evidence>
<dbReference type="PANTHER" id="PTHR41533">
    <property type="entry name" value="L,D-TRANSPEPTIDASE HI_1667-RELATED"/>
    <property type="match status" value="1"/>
</dbReference>
<dbReference type="InterPro" id="IPR005490">
    <property type="entry name" value="LD_TPept_cat_dom"/>
</dbReference>
<dbReference type="GO" id="GO:0008360">
    <property type="term" value="P:regulation of cell shape"/>
    <property type="evidence" value="ECO:0007669"/>
    <property type="project" value="UniProtKB-UniRule"/>
</dbReference>
<dbReference type="Gene3D" id="2.40.440.10">
    <property type="entry name" value="L,D-transpeptidase catalytic domain-like"/>
    <property type="match status" value="1"/>
</dbReference>
<evidence type="ECO:0000259" key="8">
    <source>
        <dbReference type="PROSITE" id="PS52029"/>
    </source>
</evidence>
<dbReference type="InterPro" id="IPR038063">
    <property type="entry name" value="Transpep_catalytic_dom"/>
</dbReference>
<dbReference type="Pfam" id="PF03734">
    <property type="entry name" value="YkuD"/>
    <property type="match status" value="1"/>
</dbReference>
<dbReference type="GO" id="GO:0009252">
    <property type="term" value="P:peptidoglycan biosynthetic process"/>
    <property type="evidence" value="ECO:0007669"/>
    <property type="project" value="UniProtKB-UniPathway"/>
</dbReference>
<keyword evidence="3" id="KW-0808">Transferase</keyword>
<dbReference type="PROSITE" id="PS52029">
    <property type="entry name" value="LD_TPASE"/>
    <property type="match status" value="1"/>
</dbReference>
<accession>A0A4R5AWC3</accession>
<proteinExistence type="inferred from homology"/>
<keyword evidence="5 7" id="KW-0573">Peptidoglycan synthesis</keyword>
<keyword evidence="10" id="KW-1185">Reference proteome</keyword>